<keyword evidence="9" id="KW-1185">Reference proteome</keyword>
<dbReference type="RefSeq" id="WP_025022977.1">
    <property type="nucleotide sequence ID" value="NZ_AZGD01000030.1"/>
</dbReference>
<dbReference type="STRING" id="1423755.FC40_GL001312"/>
<dbReference type="OrthoDB" id="9802453at2"/>
<dbReference type="Gene3D" id="3.30.420.40">
    <property type="match status" value="2"/>
</dbReference>
<dbReference type="GO" id="GO:0005524">
    <property type="term" value="F:ATP binding"/>
    <property type="evidence" value="ECO:0007669"/>
    <property type="project" value="UniProtKB-KW"/>
</dbReference>
<accession>A0A0R1WQE2</accession>
<reference evidence="8 9" key="1">
    <citation type="journal article" date="2015" name="Genome Announc.">
        <title>Expanding the biotechnology potential of lactobacilli through comparative genomics of 213 strains and associated genera.</title>
        <authorList>
            <person name="Sun Z."/>
            <person name="Harris H.M."/>
            <person name="McCann A."/>
            <person name="Guo C."/>
            <person name="Argimon S."/>
            <person name="Zhang W."/>
            <person name="Yang X."/>
            <person name="Jeffery I.B."/>
            <person name="Cooney J.C."/>
            <person name="Kagawa T.F."/>
            <person name="Liu W."/>
            <person name="Song Y."/>
            <person name="Salvetti E."/>
            <person name="Wrobel A."/>
            <person name="Rasinkangas P."/>
            <person name="Parkhill J."/>
            <person name="Rea M.C."/>
            <person name="O'Sullivan O."/>
            <person name="Ritari J."/>
            <person name="Douillard F.P."/>
            <person name="Paul Ross R."/>
            <person name="Yang R."/>
            <person name="Briner A.E."/>
            <person name="Felis G.E."/>
            <person name="de Vos W.M."/>
            <person name="Barrangou R."/>
            <person name="Klaenhammer T.R."/>
            <person name="Caufield P.W."/>
            <person name="Cui Y."/>
            <person name="Zhang H."/>
            <person name="O'Toole P.W."/>
        </authorList>
    </citation>
    <scope>NUCLEOTIDE SEQUENCE [LARGE SCALE GENOMIC DNA]</scope>
    <source>
        <strain evidence="8 9">DSM 18933</strain>
    </source>
</reference>
<dbReference type="SUPFAM" id="SSF53067">
    <property type="entry name" value="Actin-like ATPase domain"/>
    <property type="match status" value="2"/>
</dbReference>
<evidence type="ECO:0000256" key="4">
    <source>
        <dbReference type="ARBA" id="ARBA00022777"/>
    </source>
</evidence>
<dbReference type="InterPro" id="IPR004372">
    <property type="entry name" value="Ac/propionate_kinase"/>
</dbReference>
<feature type="binding site" evidence="6">
    <location>
        <begin position="283"/>
        <end position="285"/>
    </location>
    <ligand>
        <name>ATP</name>
        <dbReference type="ChEBI" id="CHEBI:30616"/>
    </ligand>
</feature>
<comment type="subcellular location">
    <subcellularLocation>
        <location evidence="6">Cytoplasm</location>
    </subcellularLocation>
</comment>
<comment type="cofactor">
    <cofactor evidence="6">
        <name>Mg(2+)</name>
        <dbReference type="ChEBI" id="CHEBI:18420"/>
    </cofactor>
    <cofactor evidence="6">
        <name>Mn(2+)</name>
        <dbReference type="ChEBI" id="CHEBI:29035"/>
    </cofactor>
    <text evidence="6">Mg(2+). Can also accept Mn(2+).</text>
</comment>
<dbReference type="InterPro" id="IPR043129">
    <property type="entry name" value="ATPase_NBD"/>
</dbReference>
<feature type="binding site" evidence="6">
    <location>
        <begin position="207"/>
        <end position="211"/>
    </location>
    <ligand>
        <name>ATP</name>
        <dbReference type="ChEBI" id="CHEBI:30616"/>
    </ligand>
</feature>
<comment type="function">
    <text evidence="6">Catalyzes the formation of acetyl phosphate from acetate and ATP. Can also catalyze the reverse reaction.</text>
</comment>
<comment type="catalytic activity">
    <reaction evidence="6">
        <text>acetate + ATP = acetyl phosphate + ADP</text>
        <dbReference type="Rhea" id="RHEA:11352"/>
        <dbReference type="ChEBI" id="CHEBI:22191"/>
        <dbReference type="ChEBI" id="CHEBI:30089"/>
        <dbReference type="ChEBI" id="CHEBI:30616"/>
        <dbReference type="ChEBI" id="CHEBI:456216"/>
        <dbReference type="EC" id="2.7.2.1"/>
    </reaction>
</comment>
<sequence length="401" mass="44235">MQKIIVINSGSSSLKFQIFEHPGKKVLAKGLIERIGLENSVITIKYGQEQKYTDTKTIKDHHVAVSLLLDLLQELEIVTDLNEIVGVGHRVVAGGEYFKHSVPIDQHVIDRIDELTELAPLHNPANLVGIKAFKKLLPNAVSVASFDTAFHQSIPEVNYMYSAPYEWYEKYKVRRYGAHGISHRYVANRAAEMMGKPLKDLRLITCHLGAGASITAVKDGKSFDTSMGFTPLTGITMATRSGDIDVSLVVYMMKKLKVKSASEILYILNKESGFKGISGISADMRDVEEAAWHEGNKRARLALDIFEKDVIKYVGQYMAEMGGVDGVVFTAGVGENSPEIREAIANMMGFLGAKLDHEKNQGKGEAIISTPDSKVALLRIPTNEEYMICCDVEEILAQSGK</sequence>
<dbReference type="PANTHER" id="PTHR21060:SF15">
    <property type="entry name" value="ACETATE KINASE-RELATED"/>
    <property type="match status" value="1"/>
</dbReference>
<dbReference type="EMBL" id="AZGD01000030">
    <property type="protein sequence ID" value="KRM19841.1"/>
    <property type="molecule type" value="Genomic_DNA"/>
</dbReference>
<evidence type="ECO:0000256" key="2">
    <source>
        <dbReference type="ARBA" id="ARBA00022679"/>
    </source>
</evidence>
<feature type="binding site" evidence="6">
    <location>
        <position position="8"/>
    </location>
    <ligand>
        <name>Mg(2+)</name>
        <dbReference type="ChEBI" id="CHEBI:18420"/>
    </ligand>
</feature>
<organism evidence="8 9">
    <name type="scientific">Ligilactobacillus hayakitensis DSM 18933 = JCM 14209</name>
    <dbReference type="NCBI Taxonomy" id="1423755"/>
    <lineage>
        <taxon>Bacteria</taxon>
        <taxon>Bacillati</taxon>
        <taxon>Bacillota</taxon>
        <taxon>Bacilli</taxon>
        <taxon>Lactobacillales</taxon>
        <taxon>Lactobacillaceae</taxon>
        <taxon>Ligilactobacillus</taxon>
    </lineage>
</organism>
<gene>
    <name evidence="6" type="primary">ackA</name>
    <name evidence="8" type="ORF">FC40_GL001312</name>
</gene>
<name>A0A0R1WQE2_9LACO</name>
<evidence type="ECO:0000256" key="1">
    <source>
        <dbReference type="ARBA" id="ARBA00008748"/>
    </source>
</evidence>
<feature type="binding site" evidence="6">
    <location>
        <position position="384"/>
    </location>
    <ligand>
        <name>Mg(2+)</name>
        <dbReference type="ChEBI" id="CHEBI:18420"/>
    </ligand>
</feature>
<dbReference type="InterPro" id="IPR000890">
    <property type="entry name" value="Aliphatic_acid_kin_short-chain"/>
</dbReference>
<keyword evidence="2 6" id="KW-0808">Transferase</keyword>
<keyword evidence="6" id="KW-0479">Metal-binding</keyword>
<dbReference type="PROSITE" id="PS01076">
    <property type="entry name" value="ACETATE_KINASE_2"/>
    <property type="match status" value="1"/>
</dbReference>
<evidence type="ECO:0000313" key="9">
    <source>
        <dbReference type="Proteomes" id="UP000051054"/>
    </source>
</evidence>
<dbReference type="PROSITE" id="PS01075">
    <property type="entry name" value="ACETATE_KINASE_1"/>
    <property type="match status" value="1"/>
</dbReference>
<dbReference type="Pfam" id="PF00871">
    <property type="entry name" value="Acetate_kinase"/>
    <property type="match status" value="1"/>
</dbReference>
<dbReference type="EC" id="2.7.2.1" evidence="6"/>
<dbReference type="GO" id="GO:0005737">
    <property type="term" value="C:cytoplasm"/>
    <property type="evidence" value="ECO:0007669"/>
    <property type="project" value="UniProtKB-SubCell"/>
</dbReference>
<evidence type="ECO:0000256" key="3">
    <source>
        <dbReference type="ARBA" id="ARBA00022741"/>
    </source>
</evidence>
<dbReference type="GO" id="GO:0008776">
    <property type="term" value="F:acetate kinase activity"/>
    <property type="evidence" value="ECO:0007669"/>
    <property type="project" value="UniProtKB-UniRule"/>
</dbReference>
<dbReference type="HAMAP" id="MF_00020">
    <property type="entry name" value="Acetate_kinase"/>
    <property type="match status" value="1"/>
</dbReference>
<dbReference type="GO" id="GO:0000287">
    <property type="term" value="F:magnesium ion binding"/>
    <property type="evidence" value="ECO:0007669"/>
    <property type="project" value="UniProtKB-UniRule"/>
</dbReference>
<dbReference type="PRINTS" id="PR00471">
    <property type="entry name" value="ACETATEKNASE"/>
</dbReference>
<feature type="binding site" evidence="6">
    <location>
        <position position="90"/>
    </location>
    <ligand>
        <name>substrate</name>
    </ligand>
</feature>
<dbReference type="GO" id="GO:0006085">
    <property type="term" value="P:acetyl-CoA biosynthetic process"/>
    <property type="evidence" value="ECO:0007669"/>
    <property type="project" value="UniProtKB-UniRule"/>
</dbReference>
<comment type="pathway">
    <text evidence="6">Metabolic intermediate biosynthesis; acetyl-CoA biosynthesis; acetyl-CoA from acetate: step 1/2.</text>
</comment>
<comment type="caution">
    <text evidence="8">The sequence shown here is derived from an EMBL/GenBank/DDBJ whole genome shotgun (WGS) entry which is preliminary data.</text>
</comment>
<keyword evidence="4 6" id="KW-0418">Kinase</keyword>
<proteinExistence type="inferred from homology"/>
<keyword evidence="3 6" id="KW-0547">Nucleotide-binding</keyword>
<feature type="site" description="Transition state stabilizer" evidence="6">
    <location>
        <position position="240"/>
    </location>
</feature>
<evidence type="ECO:0000256" key="7">
    <source>
        <dbReference type="RuleBase" id="RU003835"/>
    </source>
</evidence>
<dbReference type="PIRSF" id="PIRSF000722">
    <property type="entry name" value="Acetate_prop_kin"/>
    <property type="match status" value="1"/>
</dbReference>
<dbReference type="PANTHER" id="PTHR21060">
    <property type="entry name" value="ACETATE KINASE"/>
    <property type="match status" value="1"/>
</dbReference>
<dbReference type="InterPro" id="IPR023865">
    <property type="entry name" value="Aliphatic_acid_kinase_CS"/>
</dbReference>
<protein>
    <recommendedName>
        <fullName evidence="6">Acetate kinase</fullName>
        <ecNumber evidence="6">2.7.2.1</ecNumber>
    </recommendedName>
    <alternativeName>
        <fullName evidence="6">Acetokinase</fullName>
    </alternativeName>
</protein>
<keyword evidence="6" id="KW-0963">Cytoplasm</keyword>
<keyword evidence="5 6" id="KW-0067">ATP-binding</keyword>
<feature type="site" description="Transition state stabilizer" evidence="6">
    <location>
        <position position="179"/>
    </location>
</feature>
<feature type="binding site" evidence="6">
    <location>
        <begin position="332"/>
        <end position="336"/>
    </location>
    <ligand>
        <name>ATP</name>
        <dbReference type="ChEBI" id="CHEBI:30616"/>
    </ligand>
</feature>
<dbReference type="GO" id="GO:0006083">
    <property type="term" value="P:acetate metabolic process"/>
    <property type="evidence" value="ECO:0007669"/>
    <property type="project" value="TreeGrafter"/>
</dbReference>
<evidence type="ECO:0000256" key="5">
    <source>
        <dbReference type="ARBA" id="ARBA00022840"/>
    </source>
</evidence>
<dbReference type="eggNOG" id="COG0282">
    <property type="taxonomic scope" value="Bacteria"/>
</dbReference>
<keyword evidence="6" id="KW-0460">Magnesium</keyword>
<dbReference type="Proteomes" id="UP000051054">
    <property type="component" value="Unassembled WGS sequence"/>
</dbReference>
<dbReference type="AlphaFoldDB" id="A0A0R1WQE2"/>
<comment type="similarity">
    <text evidence="1 6 7">Belongs to the acetokinase family.</text>
</comment>
<dbReference type="PATRIC" id="fig|1423755.3.peg.1391"/>
<dbReference type="NCBIfam" id="TIGR00016">
    <property type="entry name" value="ackA"/>
    <property type="match status" value="1"/>
</dbReference>
<dbReference type="CDD" id="cd24010">
    <property type="entry name" value="ASKHA_NBD_AcK_PK"/>
    <property type="match status" value="1"/>
</dbReference>
<feature type="active site" description="Proton donor/acceptor" evidence="6">
    <location>
        <position position="147"/>
    </location>
</feature>
<evidence type="ECO:0000313" key="8">
    <source>
        <dbReference type="EMBL" id="KRM19841.1"/>
    </source>
</evidence>
<feature type="binding site" evidence="6">
    <location>
        <position position="15"/>
    </location>
    <ligand>
        <name>ATP</name>
        <dbReference type="ChEBI" id="CHEBI:30616"/>
    </ligand>
</feature>
<dbReference type="UniPathway" id="UPA00340">
    <property type="reaction ID" value="UER00458"/>
</dbReference>
<comment type="subunit">
    <text evidence="6">Homodimer.</text>
</comment>
<evidence type="ECO:0000256" key="6">
    <source>
        <dbReference type="HAMAP-Rule" id="MF_00020"/>
    </source>
</evidence>